<evidence type="ECO:0000313" key="1">
    <source>
        <dbReference type="EMBL" id="QYS89756.1"/>
    </source>
</evidence>
<dbReference type="KEGG" id="fdv:JJC05_05950"/>
<proteinExistence type="predicted"/>
<gene>
    <name evidence="1" type="ORF">JJC05_05950</name>
</gene>
<name>A0A8G0KTH3_9FLAO</name>
<sequence>MSKIEQFQIVESFLINDKIALTGRLVSDCTVSLKDDIQQKNVKIIFSYKGEIVSKKVIHLDVGFGRASIDSIASKNDNIVLIVEKDNGEDVLLNNSVELPILVNLVIE</sequence>
<reference evidence="1" key="1">
    <citation type="submission" date="2020-12" db="EMBL/GenBank/DDBJ databases">
        <title>Genome sequencing of genetic groups of Flavobacterium columnare.</title>
        <authorList>
            <person name="Waldbieser G.C."/>
            <person name="Griffin M.J."/>
            <person name="LaFrentz B.R."/>
        </authorList>
    </citation>
    <scope>NUCLEOTIDE SEQUENCE</scope>
    <source>
        <strain evidence="1">90-106</strain>
    </source>
</reference>
<accession>A0A8G0KTH3</accession>
<dbReference type="Proteomes" id="UP000824721">
    <property type="component" value="Chromosome"/>
</dbReference>
<protein>
    <submittedName>
        <fullName evidence="1">Uncharacterized protein</fullName>
    </submittedName>
</protein>
<dbReference type="EMBL" id="CP067378">
    <property type="protein sequence ID" value="QYS89756.1"/>
    <property type="molecule type" value="Genomic_DNA"/>
</dbReference>
<organism evidence="1">
    <name type="scientific">Flavobacterium columnare</name>
    <dbReference type="NCBI Taxonomy" id="996"/>
    <lineage>
        <taxon>Bacteria</taxon>
        <taxon>Pseudomonadati</taxon>
        <taxon>Bacteroidota</taxon>
        <taxon>Flavobacteriia</taxon>
        <taxon>Flavobacteriales</taxon>
        <taxon>Flavobacteriaceae</taxon>
        <taxon>Flavobacterium</taxon>
    </lineage>
</organism>
<dbReference type="AlphaFoldDB" id="A0A8G0KTH3"/>